<comment type="caution">
    <text evidence="2">The sequence shown here is derived from an EMBL/GenBank/DDBJ whole genome shotgun (WGS) entry which is preliminary data.</text>
</comment>
<evidence type="ECO:0000313" key="2">
    <source>
        <dbReference type="EMBL" id="TMQ47217.1"/>
    </source>
</evidence>
<sequence length="2082" mass="204646">MPLRTSLVAYAIGASLLLAGPAFAGAGSGEASIFGPNPVYAGKADSWTVLYHATEPFSALGGIIEIDVPPAWTPPQNVNSNAPGYVNSPNVDVVNSISTLGQTIRVHLGAPPLRSFGNPDSVTYVSVLYGVGGPNSAAVPQTTTQDSVFFFVRSDPQLTGSPAAIASSPWVTVVADTDLASVAIVDGAGAVVDTLTRTTDQDTTQLFLRGYDAYGNPSRLVPCDWTLSGGVGAPVPPSGGGSTALRLDRPGTGKAYADSGGTWIDSTGVITVLHGAYAGLAMTSGASSAAAGSSVAVTASALDADGNTVTDGAGSGAAIRFVAFVDSAMSAGSDPDLVDADATLSGGAYSGSLVPRRAGTYWVAARDTATGFTSERHRLDVTPGGPDRISLWPDTLRLVAGVPDTVTVRVFDAFGNRTAAVTSETLTLWTDRPNGTFRSLGGGAPIFEITVPAGVDSARFTFADTRTTTSEGRIRSIDANGQSPFLGTAGAPVLTGPGVPAAITLVAAPDTLVANNADLTVVSGSAADAYGNRVAAGERFTLTATLLTPASDQDPGAPGAQLLADATGALSGSARAGTAAGAGSATVTAERAGPGGPASASAAVRLLAGTPDSLVALTAPADSLAADSVATLAIGASGLHDAHGNPVRDGEKYTVATTLGSIQTPDADAGTPGVQVLSSGAAIAFTLFGGDVLGAANVTATSVRDTNSNGALDVRLVPGAVSASRSSVAASTPAPVGPSGSTIAITLRDRQDHPLPNVAAASIAVTVTGLSASVTPLAPATDPSGRIDVGASTSTAGTGTAHVVARGVPLTSQPSIVYQPGPLDHYTIAGPPGPLTSGNGVTLTVSAFDSFGNPLPGESGETLTPTVTSGAANVPPSVTLANGTASIPVTPSQAAPLTIQVGDGTRPTVAYGPVAVNPSGAATLTLAPPSLSLTPAQAGTVTVTVRDAAGNPIQGHAVTFYLGGPSAAGALESLGGTTGGPGSQGGVTNASGQLAVRYRAPNAAPSADSIFASGGAPSPAGIRAATSPGATAALRVTPNSLAWTAGVAESVRVQAIDAFGNLVTADAATVTMRPSGALVWSPVSGALVNGQFLTAGRDTLVETVAIGVDRTGGGSGGGGNATVAPAAAAGAIPSAATRDSLTADGRSASTVTLGPVRDAFGNLVSAGTLLGVAAQSGTLVASDQSASDPGLDLATGADGKASVVLLAPLVAGRDTLSAATRLGSASGTHVFTYVPPPSLAYVAGSLAPGAALPDSSQSFALQARNTGAGPIQLGAGSTLSFGSGATVFSATLTSTTSIGAGATATLSFAAATVPAGLTPGAYAPSFRALGTDGTGAAFDFYLSLAGAQVSVLGAAVAVVSAAPDPVPLGYATLSLVFDVTNLSGTPGTLSGASVGYSTGAFITGPPTPSLGAAIPAGGATRFTFQAQVPSSGIPSGTIVHATLQATVAFGSNSVVASNAPALDFQVVSAAQIAAVPGSGAPPRFLRGRTWKPSVRVSNSGAAAVTLNRGTTRLVIDLGGSTLSTALSANTAAAPSDQATLAFDSLAVPAGAPRGRHPARLLLDGVESGQPYAATIGFAPDSVDVLDPALLSVVAGSLAPDTVSAGQARPVSVTLRNAGDVPFTLDPSTALHFGPPLSLTRTLGASPTLNAGQSVALSFTGGALGSGSPPGTAATTLDVFGTEDGVSRAQSLPGDPIEVMAPASLQYVGRSTVPTQTRPGQTIDVTLDVRNAGGSPFVLDPQSSRLAVTDGVDVMTGLASGSAFTLGPGALATLTFPGMAVPASMASQPYRVSLTLQGTEWGLGGSAAVVSPDSELVVLEPLAAIQARAIDTAPPVQVAPDGASSRVWGVELQALAATGSATGDSLRSIAVTVLTDGSSAPPPQGALVSIALRDRFGALLVQVSPAPGAPNPILLPIAPALAMGGAPESLFVHAAFRSGTAAQRVAFRLAQANDVVAEDVFTGGRVPVVGGGGLPFQALTSRDITFFEKPHGYPNPFHAGSEAVLLSYVLGQDAAVKVSIYTLLGDLVRELSLAPGTPGGSGGLNEVPWDGRNGKGELVRPGVYVARIDGPGVSERVKVGVLR</sequence>
<protein>
    <recommendedName>
        <fullName evidence="4">Big-1 domain-containing protein</fullName>
    </recommendedName>
</protein>
<gene>
    <name evidence="2" type="ORF">E6K71_10555</name>
</gene>
<dbReference type="SUPFAM" id="SSF49373">
    <property type="entry name" value="Invasin/intimin cell-adhesion fragments"/>
    <property type="match status" value="1"/>
</dbReference>
<keyword evidence="1" id="KW-0732">Signal</keyword>
<dbReference type="InterPro" id="IPR008964">
    <property type="entry name" value="Invasin/intimin_cell_adhesion"/>
</dbReference>
<feature type="signal peptide" evidence="1">
    <location>
        <begin position="1"/>
        <end position="24"/>
    </location>
</feature>
<accession>A0A538S754</accession>
<name>A0A538S754_UNCEI</name>
<feature type="chain" id="PRO_5022175869" description="Big-1 domain-containing protein" evidence="1">
    <location>
        <begin position="25"/>
        <end position="2082"/>
    </location>
</feature>
<dbReference type="EMBL" id="VBOR01000121">
    <property type="protein sequence ID" value="TMQ47217.1"/>
    <property type="molecule type" value="Genomic_DNA"/>
</dbReference>
<evidence type="ECO:0000313" key="3">
    <source>
        <dbReference type="Proteomes" id="UP000316292"/>
    </source>
</evidence>
<dbReference type="InterPro" id="IPR013783">
    <property type="entry name" value="Ig-like_fold"/>
</dbReference>
<proteinExistence type="predicted"/>
<dbReference type="Proteomes" id="UP000316292">
    <property type="component" value="Unassembled WGS sequence"/>
</dbReference>
<evidence type="ECO:0008006" key="4">
    <source>
        <dbReference type="Google" id="ProtNLM"/>
    </source>
</evidence>
<organism evidence="2 3">
    <name type="scientific">Eiseniibacteriota bacterium</name>
    <dbReference type="NCBI Taxonomy" id="2212470"/>
    <lineage>
        <taxon>Bacteria</taxon>
        <taxon>Candidatus Eiseniibacteriota</taxon>
    </lineage>
</organism>
<reference evidence="2 3" key="1">
    <citation type="journal article" date="2019" name="Nat. Microbiol.">
        <title>Mediterranean grassland soil C-N compound turnover is dependent on rainfall and depth, and is mediated by genomically divergent microorganisms.</title>
        <authorList>
            <person name="Diamond S."/>
            <person name="Andeer P.F."/>
            <person name="Li Z."/>
            <person name="Crits-Christoph A."/>
            <person name="Burstein D."/>
            <person name="Anantharaman K."/>
            <person name="Lane K.R."/>
            <person name="Thomas B.C."/>
            <person name="Pan C."/>
            <person name="Northen T.R."/>
            <person name="Banfield J.F."/>
        </authorList>
    </citation>
    <scope>NUCLEOTIDE SEQUENCE [LARGE SCALE GENOMIC DNA]</scope>
    <source>
        <strain evidence="2">WS_1</strain>
    </source>
</reference>
<evidence type="ECO:0000256" key="1">
    <source>
        <dbReference type="SAM" id="SignalP"/>
    </source>
</evidence>
<dbReference type="Gene3D" id="2.60.40.10">
    <property type="entry name" value="Immunoglobulins"/>
    <property type="match status" value="5"/>
</dbReference>
<dbReference type="Gene3D" id="2.60.40.4070">
    <property type="match status" value="1"/>
</dbReference>